<name>A0A645EZ15_9ZZZZ</name>
<keyword evidence="1" id="KW-0012">Acyltransferase</keyword>
<reference evidence="1" key="1">
    <citation type="submission" date="2019-08" db="EMBL/GenBank/DDBJ databases">
        <authorList>
            <person name="Kucharzyk K."/>
            <person name="Murdoch R.W."/>
            <person name="Higgins S."/>
            <person name="Loffler F."/>
        </authorList>
    </citation>
    <scope>NUCLEOTIDE SEQUENCE</scope>
</reference>
<evidence type="ECO:0000313" key="1">
    <source>
        <dbReference type="EMBL" id="MPN06676.1"/>
    </source>
</evidence>
<dbReference type="PANTHER" id="PTHR48098">
    <property type="entry name" value="ENTEROCHELIN ESTERASE-RELATED"/>
    <property type="match status" value="1"/>
</dbReference>
<organism evidence="1">
    <name type="scientific">bioreactor metagenome</name>
    <dbReference type="NCBI Taxonomy" id="1076179"/>
    <lineage>
        <taxon>unclassified sequences</taxon>
        <taxon>metagenomes</taxon>
        <taxon>ecological metagenomes</taxon>
    </lineage>
</organism>
<comment type="caution">
    <text evidence="1">The sequence shown here is derived from an EMBL/GenBank/DDBJ whole genome shotgun (WGS) entry which is preliminary data.</text>
</comment>
<gene>
    <name evidence="1" type="primary">fbpC_5</name>
    <name evidence="1" type="ORF">SDC9_153932</name>
</gene>
<dbReference type="InterPro" id="IPR029058">
    <property type="entry name" value="AB_hydrolase_fold"/>
</dbReference>
<dbReference type="InterPro" id="IPR000801">
    <property type="entry name" value="Esterase-like"/>
</dbReference>
<dbReference type="AlphaFoldDB" id="A0A645EZ15"/>
<keyword evidence="1" id="KW-0808">Transferase</keyword>
<dbReference type="InterPro" id="IPR050583">
    <property type="entry name" value="Mycobacterial_A85_antigen"/>
</dbReference>
<dbReference type="PANTHER" id="PTHR48098:SF1">
    <property type="entry name" value="DIACYLGLYCEROL ACYLTRANSFERASE_MYCOLYLTRANSFERASE AG85A"/>
    <property type="match status" value="1"/>
</dbReference>
<dbReference type="Pfam" id="PF00756">
    <property type="entry name" value="Esterase"/>
    <property type="match status" value="1"/>
</dbReference>
<dbReference type="Gene3D" id="3.40.50.1820">
    <property type="entry name" value="alpha/beta hydrolase"/>
    <property type="match status" value="1"/>
</dbReference>
<protein>
    <submittedName>
        <fullName evidence="1">Diacylglycerol acyltransferase/mycolyltransferase Ag85C</fullName>
        <ecNumber evidence="1">2.3.1.122</ecNumber>
    </submittedName>
</protein>
<accession>A0A645EZ15</accession>
<dbReference type="EMBL" id="VSSQ01052603">
    <property type="protein sequence ID" value="MPN06676.1"/>
    <property type="molecule type" value="Genomic_DNA"/>
</dbReference>
<dbReference type="GO" id="GO:0050348">
    <property type="term" value="F:trehalose O-mycolyltransferase activity"/>
    <property type="evidence" value="ECO:0007669"/>
    <property type="project" value="UniProtKB-EC"/>
</dbReference>
<proteinExistence type="predicted"/>
<dbReference type="EC" id="2.3.1.122" evidence="1"/>
<dbReference type="SUPFAM" id="SSF53474">
    <property type="entry name" value="alpha/beta-Hydrolases"/>
    <property type="match status" value="1"/>
</dbReference>
<sequence>MHVFVPETPHSDGRPGFPVLYLLHGRSGDHSAYVRYGIRKFCRGRECIVVMPDAARSFYTDMVAGEKYWTFVSEELPRLIQAMFPARAGRDQTFAAGLSMGGYGALKLGLRHPERFGKIAAMSAVTDIGWVGRPEGGMSDVEVAAIFGSRTAMTGTDNDLLELPGRFAPGAVRPELWMRCGGDDVLIEYNREFRNRLAAAGGWKLDYGETPGAGHNWDFWLSQLPAMLDFIEK</sequence>